<feature type="region of interest" description="Disordered" evidence="1">
    <location>
        <begin position="186"/>
        <end position="209"/>
    </location>
</feature>
<dbReference type="RefSeq" id="WP_138771341.1">
    <property type="nucleotide sequence ID" value="NZ_JBHSSX010000169.1"/>
</dbReference>
<sequence length="314" mass="35688">MVRNAWQRWLDRRLPRARQVRLDQRGIFILPSGYGYLYLLVAVLLFFGGINYENNLILGLCFLMIGLFVVAILHTYRNLSGLTLRAGGARSGFVGGQGSLEVVLIARRRGHRALWLRWLEQTAQEVSVERNEETGLWLNLPLTRRGARRPPRLRVESRYPLGLLRAWSLVALDQVCLAWPRPQQGAECPARGGDRERRPAPAAQNGSEEFRGLRGYVPGDALTQVDWKGYARGRGLNVKLFDEPASGRLWLRYDLLEGVPVEQRLSILCDWVLQLSRENRPFALWLPGAELPPGQGDEQRRRALDLLARHGEAD</sequence>
<keyword evidence="2" id="KW-0812">Transmembrane</keyword>
<dbReference type="Proteomes" id="UP000739180">
    <property type="component" value="Unassembled WGS sequence"/>
</dbReference>
<accession>A0ABY2XNQ4</accession>
<feature type="transmembrane region" description="Helical" evidence="2">
    <location>
        <begin position="56"/>
        <end position="76"/>
    </location>
</feature>
<feature type="transmembrane region" description="Helical" evidence="2">
    <location>
        <begin position="26"/>
        <end position="50"/>
    </location>
</feature>
<organism evidence="3 4">
    <name type="scientific">Alloalcanivorax gelatiniphagus</name>
    <dbReference type="NCBI Taxonomy" id="1194167"/>
    <lineage>
        <taxon>Bacteria</taxon>
        <taxon>Pseudomonadati</taxon>
        <taxon>Pseudomonadota</taxon>
        <taxon>Gammaproteobacteria</taxon>
        <taxon>Oceanospirillales</taxon>
        <taxon>Alcanivoracaceae</taxon>
        <taxon>Alloalcanivorax</taxon>
    </lineage>
</organism>
<dbReference type="PANTHER" id="PTHR34351:SF1">
    <property type="entry name" value="SLR1927 PROTEIN"/>
    <property type="match status" value="1"/>
</dbReference>
<evidence type="ECO:0000313" key="4">
    <source>
        <dbReference type="Proteomes" id="UP000739180"/>
    </source>
</evidence>
<name>A0ABY2XNQ4_9GAMM</name>
<protein>
    <submittedName>
        <fullName evidence="3">DUF58 domain-containing protein</fullName>
    </submittedName>
</protein>
<evidence type="ECO:0000256" key="2">
    <source>
        <dbReference type="SAM" id="Phobius"/>
    </source>
</evidence>
<reference evidence="3 4" key="1">
    <citation type="submission" date="2019-05" db="EMBL/GenBank/DDBJ databases">
        <title>Genome of Alcanivorax gelatiniphagus, an oil degrading marine bacteria.</title>
        <authorList>
            <person name="Kwon K.K."/>
        </authorList>
    </citation>
    <scope>NUCLEOTIDE SEQUENCE [LARGE SCALE GENOMIC DNA]</scope>
    <source>
        <strain evidence="3 4">MEBiC 08158</strain>
    </source>
</reference>
<dbReference type="EMBL" id="VCQT01000019">
    <property type="protein sequence ID" value="TMW14101.1"/>
    <property type="molecule type" value="Genomic_DNA"/>
</dbReference>
<proteinExistence type="predicted"/>
<comment type="caution">
    <text evidence="3">The sequence shown here is derived from an EMBL/GenBank/DDBJ whole genome shotgun (WGS) entry which is preliminary data.</text>
</comment>
<gene>
    <name evidence="3" type="ORF">FGS76_03990</name>
</gene>
<keyword evidence="2" id="KW-0472">Membrane</keyword>
<keyword evidence="2" id="KW-1133">Transmembrane helix</keyword>
<keyword evidence="4" id="KW-1185">Reference proteome</keyword>
<evidence type="ECO:0000313" key="3">
    <source>
        <dbReference type="EMBL" id="TMW14101.1"/>
    </source>
</evidence>
<evidence type="ECO:0000256" key="1">
    <source>
        <dbReference type="SAM" id="MobiDB-lite"/>
    </source>
</evidence>
<dbReference type="PANTHER" id="PTHR34351">
    <property type="entry name" value="SLR1927 PROTEIN-RELATED"/>
    <property type="match status" value="1"/>
</dbReference>